<dbReference type="Proteomes" id="UP000193144">
    <property type="component" value="Unassembled WGS sequence"/>
</dbReference>
<reference evidence="2 3" key="1">
    <citation type="submission" date="2016-07" db="EMBL/GenBank/DDBJ databases">
        <title>Pervasive Adenine N6-methylation of Active Genes in Fungi.</title>
        <authorList>
            <consortium name="DOE Joint Genome Institute"/>
            <person name="Mondo S.J."/>
            <person name="Dannebaum R.O."/>
            <person name="Kuo R.C."/>
            <person name="Labutti K."/>
            <person name="Haridas S."/>
            <person name="Kuo A."/>
            <person name="Salamov A."/>
            <person name="Ahrendt S.R."/>
            <person name="Lipzen A."/>
            <person name="Sullivan W."/>
            <person name="Andreopoulos W.B."/>
            <person name="Clum A."/>
            <person name="Lindquist E."/>
            <person name="Daum C."/>
            <person name="Ramamoorthy G.K."/>
            <person name="Gryganskyi A."/>
            <person name="Culley D."/>
            <person name="Magnuson J.K."/>
            <person name="James T.Y."/>
            <person name="O'Malley M.A."/>
            <person name="Stajich J.E."/>
            <person name="Spatafora J.W."/>
            <person name="Visel A."/>
            <person name="Grigoriev I.V."/>
        </authorList>
    </citation>
    <scope>NUCLEOTIDE SEQUENCE [LARGE SCALE GENOMIC DNA]</scope>
    <source>
        <strain evidence="2 3">CBS 115471</strain>
    </source>
</reference>
<dbReference type="STRING" id="1231657.A0A1Y2A5P7"/>
<accession>A0A1Y2A5P7</accession>
<gene>
    <name evidence="2" type="ORF">BCR34DRAFT_10171</name>
</gene>
<dbReference type="OrthoDB" id="73875at2759"/>
<sequence>MRLATTILLLCSSSILPGILAQETDEQVTASYEQSGTCAFYFQKPAKKAPLSQTCIKYCENNGGHGYSECDRSPYNNVDFENGFDKSTIEKDADGDLWVPCRCKCDNPDVEGIAEAIFDIVAEALQQLDNIICAVMLESFKQILEIGIDFIPGGAEVNGIRRAVEGAKSFAENGLAAADFFGNWVSSMS</sequence>
<protein>
    <submittedName>
        <fullName evidence="2">Uncharacterized protein</fullName>
    </submittedName>
</protein>
<name>A0A1Y2A5P7_9PLEO</name>
<keyword evidence="1" id="KW-0732">Signal</keyword>
<feature type="chain" id="PRO_5013299477" evidence="1">
    <location>
        <begin position="22"/>
        <end position="189"/>
    </location>
</feature>
<proteinExistence type="predicted"/>
<evidence type="ECO:0000256" key="1">
    <source>
        <dbReference type="SAM" id="SignalP"/>
    </source>
</evidence>
<comment type="caution">
    <text evidence="2">The sequence shown here is derived from an EMBL/GenBank/DDBJ whole genome shotgun (WGS) entry which is preliminary data.</text>
</comment>
<dbReference type="AlphaFoldDB" id="A0A1Y2A5P7"/>
<evidence type="ECO:0000313" key="3">
    <source>
        <dbReference type="Proteomes" id="UP000193144"/>
    </source>
</evidence>
<organism evidence="2 3">
    <name type="scientific">Clohesyomyces aquaticus</name>
    <dbReference type="NCBI Taxonomy" id="1231657"/>
    <lineage>
        <taxon>Eukaryota</taxon>
        <taxon>Fungi</taxon>
        <taxon>Dikarya</taxon>
        <taxon>Ascomycota</taxon>
        <taxon>Pezizomycotina</taxon>
        <taxon>Dothideomycetes</taxon>
        <taxon>Pleosporomycetidae</taxon>
        <taxon>Pleosporales</taxon>
        <taxon>Lindgomycetaceae</taxon>
        <taxon>Clohesyomyces</taxon>
    </lineage>
</organism>
<keyword evidence="3" id="KW-1185">Reference proteome</keyword>
<evidence type="ECO:0000313" key="2">
    <source>
        <dbReference type="EMBL" id="ORY17841.1"/>
    </source>
</evidence>
<feature type="signal peptide" evidence="1">
    <location>
        <begin position="1"/>
        <end position="21"/>
    </location>
</feature>
<dbReference type="EMBL" id="MCFA01000010">
    <property type="protein sequence ID" value="ORY17841.1"/>
    <property type="molecule type" value="Genomic_DNA"/>
</dbReference>